<dbReference type="EMBL" id="JAGSSW010000002">
    <property type="protein sequence ID" value="MBR8463374.1"/>
    <property type="molecule type" value="Genomic_DNA"/>
</dbReference>
<comment type="caution">
    <text evidence="2">The sequence shown here is derived from an EMBL/GenBank/DDBJ whole genome shotgun (WGS) entry which is preliminary data.</text>
</comment>
<protein>
    <submittedName>
        <fullName evidence="2">Molecular chaperone TorD family protein</fullName>
    </submittedName>
</protein>
<dbReference type="Pfam" id="PF02613">
    <property type="entry name" value="Nitrate_red_del"/>
    <property type="match status" value="1"/>
</dbReference>
<reference evidence="2 3" key="1">
    <citation type="submission" date="2021-04" db="EMBL/GenBank/DDBJ databases">
        <title>Molecular and phenotypic characterization and identification of bacterial isolates recovered from the Anatolian ground squirrels (Spermophilus xanthoprymnus) and which have the potential to form a new species in the Campylobacter genus.</title>
        <authorList>
            <person name="Aydin F."/>
            <person name="Abay S."/>
            <person name="Kayman T."/>
            <person name="Karakaya E."/>
            <person name="Mustak H.K."/>
            <person name="Mustak I.B."/>
            <person name="Bilgin N."/>
            <person name="Duzler A."/>
            <person name="Sahin O."/>
            <person name="Guran O."/>
            <person name="Saticioglu I.B."/>
        </authorList>
    </citation>
    <scope>NUCLEOTIDE SEQUENCE [LARGE SCALE GENOMIC DNA]</scope>
    <source>
        <strain evidence="3">faydin-G24</strain>
    </source>
</reference>
<gene>
    <name evidence="2" type="ORF">KDD93_02160</name>
</gene>
<dbReference type="InterPro" id="IPR036411">
    <property type="entry name" value="TorD-like_sf"/>
</dbReference>
<dbReference type="InterPro" id="IPR020945">
    <property type="entry name" value="DMSO/NO3_reduct_chaperone"/>
</dbReference>
<organism evidence="2 3">
    <name type="scientific">Campylobacter anatolicus</name>
    <dbReference type="NCBI Taxonomy" id="2829105"/>
    <lineage>
        <taxon>Bacteria</taxon>
        <taxon>Pseudomonadati</taxon>
        <taxon>Campylobacterota</taxon>
        <taxon>Epsilonproteobacteria</taxon>
        <taxon>Campylobacterales</taxon>
        <taxon>Campylobacteraceae</taxon>
        <taxon>Campylobacter</taxon>
    </lineage>
</organism>
<sequence length="238" mass="28102">MEDQSAILAARKLYYTLFEELFVFSYDGRYKDVQNFLNFIKDSALDEDSTSAANTLILKFSPENIENIIQEYDEIFHAPPNAIHNTFSYYEEGYEAGIACVRVRKLLSKTDVRRDENKFKENEDSIGFVFALMAEFISRQMSGDNVYKDYAKELFVSVINPFIDEFVEILFYHPNAVAYKYVAILLQGFIEFERMFYNERKPVIEKKIKTQDGISRSEAIRREKNRIRRNTERKIDEE</sequence>
<proteinExistence type="predicted"/>
<dbReference type="SUPFAM" id="SSF89155">
    <property type="entry name" value="TorD-like"/>
    <property type="match status" value="1"/>
</dbReference>
<dbReference type="InterPro" id="IPR050289">
    <property type="entry name" value="TorD/DmsD_chaperones"/>
</dbReference>
<dbReference type="PANTHER" id="PTHR34227">
    <property type="entry name" value="CHAPERONE PROTEIN YCDY"/>
    <property type="match status" value="1"/>
</dbReference>
<evidence type="ECO:0000313" key="3">
    <source>
        <dbReference type="Proteomes" id="UP000682951"/>
    </source>
</evidence>
<name>A0ABS5HGG7_9BACT</name>
<dbReference type="Proteomes" id="UP000682951">
    <property type="component" value="Unassembled WGS sequence"/>
</dbReference>
<keyword evidence="3" id="KW-1185">Reference proteome</keyword>
<accession>A0ABS5HGG7</accession>
<dbReference type="RefSeq" id="WP_212141562.1">
    <property type="nucleotide sequence ID" value="NZ_JAGSSW010000002.1"/>
</dbReference>
<evidence type="ECO:0000313" key="2">
    <source>
        <dbReference type="EMBL" id="MBR8463374.1"/>
    </source>
</evidence>
<dbReference type="Gene3D" id="1.10.3480.10">
    <property type="entry name" value="TorD-like"/>
    <property type="match status" value="1"/>
</dbReference>
<keyword evidence="1" id="KW-0143">Chaperone</keyword>
<dbReference type="PANTHER" id="PTHR34227:SF1">
    <property type="entry name" value="DIMETHYL SULFOXIDE REDUCTASE CHAPERONE-RELATED"/>
    <property type="match status" value="1"/>
</dbReference>
<evidence type="ECO:0000256" key="1">
    <source>
        <dbReference type="ARBA" id="ARBA00023186"/>
    </source>
</evidence>